<keyword evidence="2 5" id="KW-0812">Transmembrane</keyword>
<dbReference type="RefSeq" id="WP_085361954.1">
    <property type="nucleotide sequence ID" value="NZ_NAFC01000157.1"/>
</dbReference>
<dbReference type="EMBL" id="NAFK01000176">
    <property type="protein sequence ID" value="OSJ21806.1"/>
    <property type="molecule type" value="Genomic_DNA"/>
</dbReference>
<evidence type="ECO:0000313" key="9">
    <source>
        <dbReference type="Proteomes" id="UP000193553"/>
    </source>
</evidence>
<keyword evidence="3 5" id="KW-1133">Transmembrane helix</keyword>
<dbReference type="PANTHER" id="PTHR42718:SF39">
    <property type="entry name" value="ACTINORHODIN TRANSPORTER-RELATED"/>
    <property type="match status" value="1"/>
</dbReference>
<dbReference type="PRINTS" id="PR01036">
    <property type="entry name" value="TCRTETB"/>
</dbReference>
<dbReference type="Proteomes" id="UP000193884">
    <property type="component" value="Unassembled WGS sequence"/>
</dbReference>
<dbReference type="SUPFAM" id="SSF103473">
    <property type="entry name" value="MFS general substrate transporter"/>
    <property type="match status" value="1"/>
</dbReference>
<feature type="transmembrane region" description="Helical" evidence="5">
    <location>
        <begin position="233"/>
        <end position="251"/>
    </location>
</feature>
<evidence type="ECO:0000313" key="7">
    <source>
        <dbReference type="EMBL" id="OSJ02800.1"/>
    </source>
</evidence>
<feature type="transmembrane region" description="Helical" evidence="5">
    <location>
        <begin position="370"/>
        <end position="395"/>
    </location>
</feature>
<feature type="transmembrane region" description="Helical" evidence="5">
    <location>
        <begin position="206"/>
        <end position="227"/>
    </location>
</feature>
<feature type="transmembrane region" description="Helical" evidence="5">
    <location>
        <begin position="172"/>
        <end position="194"/>
    </location>
</feature>
<evidence type="ECO:0000256" key="4">
    <source>
        <dbReference type="ARBA" id="ARBA00023136"/>
    </source>
</evidence>
<evidence type="ECO:0000256" key="2">
    <source>
        <dbReference type="ARBA" id="ARBA00022692"/>
    </source>
</evidence>
<dbReference type="GO" id="GO:0022857">
    <property type="term" value="F:transmembrane transporter activity"/>
    <property type="evidence" value="ECO:0007669"/>
    <property type="project" value="InterPro"/>
</dbReference>
<name>A0A1X3FVK9_9BRAD</name>
<feature type="transmembrane region" description="Helical" evidence="5">
    <location>
        <begin position="416"/>
        <end position="435"/>
    </location>
</feature>
<feature type="transmembrane region" description="Helical" evidence="5">
    <location>
        <begin position="83"/>
        <end position="103"/>
    </location>
</feature>
<evidence type="ECO:0000313" key="8">
    <source>
        <dbReference type="EMBL" id="OSJ21806.1"/>
    </source>
</evidence>
<dbReference type="InterPro" id="IPR020846">
    <property type="entry name" value="MFS_dom"/>
</dbReference>
<feature type="transmembrane region" description="Helical" evidence="5">
    <location>
        <begin position="271"/>
        <end position="296"/>
    </location>
</feature>
<feature type="transmembrane region" description="Helical" evidence="5">
    <location>
        <begin position="142"/>
        <end position="166"/>
    </location>
</feature>
<dbReference type="Pfam" id="PF07690">
    <property type="entry name" value="MFS_1"/>
    <property type="match status" value="1"/>
</dbReference>
<evidence type="ECO:0000256" key="5">
    <source>
        <dbReference type="SAM" id="Phobius"/>
    </source>
</evidence>
<dbReference type="Gene3D" id="1.20.1720.10">
    <property type="entry name" value="Multidrug resistance protein D"/>
    <property type="match status" value="1"/>
</dbReference>
<dbReference type="InterPro" id="IPR011701">
    <property type="entry name" value="MFS"/>
</dbReference>
<feature type="transmembrane region" description="Helical" evidence="5">
    <location>
        <begin position="51"/>
        <end position="71"/>
    </location>
</feature>
<gene>
    <name evidence="8" type="ORF">BST63_33185</name>
    <name evidence="7" type="ORF">BSZ18_34400</name>
</gene>
<dbReference type="PROSITE" id="PS50850">
    <property type="entry name" value="MFS"/>
    <property type="match status" value="1"/>
</dbReference>
<feature type="transmembrane region" description="Helical" evidence="5">
    <location>
        <begin position="441"/>
        <end position="462"/>
    </location>
</feature>
<evidence type="ECO:0000259" key="6">
    <source>
        <dbReference type="PROSITE" id="PS50850"/>
    </source>
</evidence>
<dbReference type="Proteomes" id="UP000193553">
    <property type="component" value="Unassembled WGS sequence"/>
</dbReference>
<evidence type="ECO:0000313" key="10">
    <source>
        <dbReference type="Proteomes" id="UP000193884"/>
    </source>
</evidence>
<dbReference type="PANTHER" id="PTHR42718">
    <property type="entry name" value="MAJOR FACILITATOR SUPERFAMILY MULTIDRUG TRANSPORTER MFSC"/>
    <property type="match status" value="1"/>
</dbReference>
<feature type="transmembrane region" description="Helical" evidence="5">
    <location>
        <begin position="15"/>
        <end position="39"/>
    </location>
</feature>
<comment type="subcellular location">
    <subcellularLocation>
        <location evidence="1">Membrane</location>
        <topology evidence="1">Multi-pass membrane protein</topology>
    </subcellularLocation>
</comment>
<feature type="transmembrane region" description="Helical" evidence="5">
    <location>
        <begin position="308"/>
        <end position="330"/>
    </location>
</feature>
<feature type="transmembrane region" description="Helical" evidence="5">
    <location>
        <begin position="115"/>
        <end position="133"/>
    </location>
</feature>
<protein>
    <submittedName>
        <fullName evidence="7">MFS transporter</fullName>
    </submittedName>
</protein>
<feature type="transmembrane region" description="Helical" evidence="5">
    <location>
        <begin position="342"/>
        <end position="364"/>
    </location>
</feature>
<reference evidence="9 10" key="1">
    <citation type="submission" date="2017-03" db="EMBL/GenBank/DDBJ databases">
        <title>Whole genome sequences of fourteen strains of Bradyrhizobium canariense and one strain of Bradyrhizobium japonicum isolated from Lupinus (Papilionoideae: Genisteae) species in Algeria.</title>
        <authorList>
            <person name="Crovadore J."/>
            <person name="Chekireb D."/>
            <person name="Brachmann A."/>
            <person name="Chablais R."/>
            <person name="Cochard B."/>
            <person name="Lefort F."/>
        </authorList>
    </citation>
    <scope>NUCLEOTIDE SEQUENCE [LARGE SCALE GENOMIC DNA]</scope>
    <source>
        <strain evidence="7 9">UBMA195</strain>
        <strain evidence="8 10">UBMAN05</strain>
    </source>
</reference>
<dbReference type="AlphaFoldDB" id="A0A1X3FVK9"/>
<proteinExistence type="predicted"/>
<keyword evidence="4 5" id="KW-0472">Membrane</keyword>
<accession>A0A1X3FVK9</accession>
<dbReference type="OrthoDB" id="2414439at2"/>
<dbReference type="GO" id="GO:0016020">
    <property type="term" value="C:membrane"/>
    <property type="evidence" value="ECO:0007669"/>
    <property type="project" value="UniProtKB-SubCell"/>
</dbReference>
<feature type="domain" description="Major facilitator superfamily (MFS) profile" evidence="6">
    <location>
        <begin position="17"/>
        <end position="465"/>
    </location>
</feature>
<evidence type="ECO:0000256" key="1">
    <source>
        <dbReference type="ARBA" id="ARBA00004141"/>
    </source>
</evidence>
<dbReference type="CDD" id="cd17321">
    <property type="entry name" value="MFS_MMR_MDR_like"/>
    <property type="match status" value="1"/>
</dbReference>
<dbReference type="InterPro" id="IPR036259">
    <property type="entry name" value="MFS_trans_sf"/>
</dbReference>
<sequence length="470" mass="49107">MHQTVTKQVDTSRRWWVLAIVVAAQFMFGVDAFVVNVAIPTIAVELKASPAQIESVIAIYLIAYATLVVTGGRLGDIHGTRNVFLAGLLGFTLTSLWCGLARSGSELIVARLTQGASAALMVPQVLATLHLLFTDEQRNRAFAIYGIVLGLAGAAGFLLGGLLVTIDLAGTGWRSVFFVNVPCGLVIAVAAWRIMPSAPHRAGTRLDITGSIVLFAGLLCMIGPLLLGHDVGWAPWLWLVMAVGAAILLGFPKLEHAVTRAGGMPLIDLSLLADAAFLRGLGAAFFFFSANLSFYLVMTLFMQRGLKIPPLAAGMAFIPLALAFVVASRHSGVRARHRGTRVLIEGCALQIAGLAALALVAFSVDAPSALLLALTMIVFGYGQGLVMAPLSGAVLSTVKPVAAGSASGMYGTTAQIGNAAGVAAIGAMFFAVEAVQSARAGFLVSLALFATLIMICAAFLAWMRRVSARS</sequence>
<keyword evidence="10" id="KW-1185">Reference proteome</keyword>
<organism evidence="7 9">
    <name type="scientific">Bradyrhizobium canariense</name>
    <dbReference type="NCBI Taxonomy" id="255045"/>
    <lineage>
        <taxon>Bacteria</taxon>
        <taxon>Pseudomonadati</taxon>
        <taxon>Pseudomonadota</taxon>
        <taxon>Alphaproteobacteria</taxon>
        <taxon>Hyphomicrobiales</taxon>
        <taxon>Nitrobacteraceae</taxon>
        <taxon>Bradyrhizobium</taxon>
    </lineage>
</organism>
<dbReference type="Gene3D" id="1.20.1250.20">
    <property type="entry name" value="MFS general substrate transporter like domains"/>
    <property type="match status" value="1"/>
</dbReference>
<dbReference type="EMBL" id="NAFI01000188">
    <property type="protein sequence ID" value="OSJ02800.1"/>
    <property type="molecule type" value="Genomic_DNA"/>
</dbReference>
<comment type="caution">
    <text evidence="7">The sequence shown here is derived from an EMBL/GenBank/DDBJ whole genome shotgun (WGS) entry which is preliminary data.</text>
</comment>
<evidence type="ECO:0000256" key="3">
    <source>
        <dbReference type="ARBA" id="ARBA00022989"/>
    </source>
</evidence>